<reference evidence="2 3" key="3">
    <citation type="journal article" date="2013" name="Genome Biol.">
        <title>Assembly of a phased diploid Candida albicans genome facilitates allele-specific measurements and provides a simple model for repeat and indel structure.</title>
        <authorList>
            <person name="Muzzey D."/>
            <person name="Schwartz K."/>
            <person name="Weissman J.S."/>
            <person name="Sherlock G."/>
        </authorList>
    </citation>
    <scope>NUCLEOTIDE SEQUENCE [LARGE SCALE GENOMIC DNA]</scope>
    <source>
        <strain evidence="3">SC5314 / ATCC MYA-2876</strain>
    </source>
</reference>
<reference evidence="2 3" key="1">
    <citation type="journal article" date="2004" name="Proc. Natl. Acad. Sci. U.S.A.">
        <title>The diploid genome sequence of Candida albicans.</title>
        <authorList>
            <person name="Jones T."/>
            <person name="Federspiel N.A."/>
            <person name="Chibana H."/>
            <person name="Dungan J."/>
            <person name="Kalman S."/>
            <person name="Magee B.B."/>
            <person name="Newport G."/>
            <person name="Thorstenson Y.R."/>
            <person name="Agabian N."/>
            <person name="Magee P.T."/>
            <person name="Davis R.W."/>
            <person name="Scherer S."/>
        </authorList>
    </citation>
    <scope>NUCLEOTIDE SEQUENCE [LARGE SCALE GENOMIC DNA]</scope>
    <source>
        <strain evidence="3">SC5314 / ATCC MYA-2876</strain>
    </source>
</reference>
<protein>
    <submittedName>
        <fullName evidence="2">Uncharacterized protein</fullName>
    </submittedName>
</protein>
<name>A0A1D8PRY8_CANAL</name>
<evidence type="ECO:0000313" key="1">
    <source>
        <dbReference type="CGD" id="CAL0000177049"/>
    </source>
</evidence>
<evidence type="ECO:0000313" key="2">
    <source>
        <dbReference type="EMBL" id="AOW30905.1"/>
    </source>
</evidence>
<reference evidence="2 3" key="2">
    <citation type="journal article" date="2007" name="Genome Biol.">
        <title>Assembly of the Candida albicans genome into sixteen supercontigs aligned on the eight chromosomes.</title>
        <authorList>
            <person name="van het Hoog M."/>
            <person name="Rast T.J."/>
            <person name="Martchenko M."/>
            <person name="Grindle S."/>
            <person name="Dignard D."/>
            <person name="Hogues H."/>
            <person name="Cuomo C."/>
            <person name="Berriman M."/>
            <person name="Scherer S."/>
            <person name="Magee B.B."/>
            <person name="Whiteway M."/>
            <person name="Chibana H."/>
            <person name="Nantel A."/>
            <person name="Magee P.T."/>
        </authorList>
    </citation>
    <scope>GENOME REANNOTATION</scope>
    <source>
        <strain evidence="3">SC5314 / ATCC MYA-2876</strain>
    </source>
</reference>
<dbReference type="EMBL" id="CP017630">
    <property type="protein sequence ID" value="AOW30905.1"/>
    <property type="molecule type" value="Genomic_DNA"/>
</dbReference>
<sequence>MLFNTIPKTVSSAVLVNSVRRLSHSSYNNRHVQKAIASVAFYGLATLGVANLVEKNNKGLFI</sequence>
<dbReference type="Proteomes" id="UP000000559">
    <property type="component" value="Chromosome R"/>
</dbReference>
<dbReference type="RefSeq" id="XP_019331056.1">
    <property type="nucleotide sequence ID" value="XM_019475511.1"/>
</dbReference>
<keyword evidence="3" id="KW-1185">Reference proteome</keyword>
<dbReference type="VEuPathDB" id="FungiDB:CR_01440C_A"/>
<dbReference type="KEGG" id="cal:CAALFM_CR01440CA"/>
<accession>A0A1D8PRY8</accession>
<dbReference type="AlphaFoldDB" id="A0A1D8PRY8"/>
<organism evidence="2 3">
    <name type="scientific">Candida albicans (strain SC5314 / ATCC MYA-2876)</name>
    <name type="common">Yeast</name>
    <dbReference type="NCBI Taxonomy" id="237561"/>
    <lineage>
        <taxon>Eukaryota</taxon>
        <taxon>Fungi</taxon>
        <taxon>Dikarya</taxon>
        <taxon>Ascomycota</taxon>
        <taxon>Saccharomycotina</taxon>
        <taxon>Pichiomycetes</taxon>
        <taxon>Debaryomycetaceae</taxon>
        <taxon>Candida/Lodderomyces clade</taxon>
        <taxon>Candida</taxon>
    </lineage>
</organism>
<proteinExistence type="predicted"/>
<evidence type="ECO:0000313" key="3">
    <source>
        <dbReference type="Proteomes" id="UP000000559"/>
    </source>
</evidence>
<dbReference type="CGD" id="CAL0000177049">
    <property type="gene designation" value="orf19.2529.1"/>
</dbReference>
<gene>
    <name evidence="2" type="ordered locus">CAALFM_CR01440CA</name>
    <name evidence="1" type="ordered locus">orf19.2529.1</name>
</gene>
<dbReference type="OrthoDB" id="4027410at2759"/>
<dbReference type="InParanoid" id="A0A1D8PRY8"/>
<dbReference type="GeneID" id="30515374"/>